<keyword evidence="6 13" id="KW-0808">Transferase</keyword>
<dbReference type="InterPro" id="IPR059117">
    <property type="entry name" value="APS_kinase_dom"/>
</dbReference>
<feature type="domain" description="APS kinase" evidence="15">
    <location>
        <begin position="27"/>
        <end position="177"/>
    </location>
</feature>
<evidence type="ECO:0000313" key="17">
    <source>
        <dbReference type="Proteomes" id="UP000826616"/>
    </source>
</evidence>
<dbReference type="Pfam" id="PF01583">
    <property type="entry name" value="APS_kinase"/>
    <property type="match status" value="1"/>
</dbReference>
<dbReference type="RefSeq" id="WP_057899814.1">
    <property type="nucleotide sequence ID" value="NZ_CP080764.1"/>
</dbReference>
<dbReference type="InterPro" id="IPR027417">
    <property type="entry name" value="P-loop_NTPase"/>
</dbReference>
<sequence>MAGHNANIVWHRTTVTKQDRQKTKGHKSAVLWFTGLSGAGKSTLANEVERRLHERGMHTYLLDGDNIRHGINKDLGFSPEDRAENIRRIGEVAKLFVDAGVLVLTAFISPYRADRALARGLVEDGEFIEIYVNCALEECEKRDPKGLYKKARTGEIPEFTGISSPYEEPEAPELIVKTDKKTLDESAEQVIAFLRKKGII</sequence>
<dbReference type="GO" id="GO:0004020">
    <property type="term" value="F:adenylylsulfate kinase activity"/>
    <property type="evidence" value="ECO:0007669"/>
    <property type="project" value="UniProtKB-EC"/>
</dbReference>
<dbReference type="HAMAP" id="MF_00065">
    <property type="entry name" value="Adenylyl_sulf_kinase"/>
    <property type="match status" value="1"/>
</dbReference>
<evidence type="ECO:0000256" key="9">
    <source>
        <dbReference type="ARBA" id="ARBA00022840"/>
    </source>
</evidence>
<dbReference type="SUPFAM" id="SSF52540">
    <property type="entry name" value="P-loop containing nucleoside triphosphate hydrolases"/>
    <property type="match status" value="1"/>
</dbReference>
<evidence type="ECO:0000313" key="16">
    <source>
        <dbReference type="EMBL" id="QYY43328.1"/>
    </source>
</evidence>
<proteinExistence type="inferred from homology"/>
<evidence type="ECO:0000256" key="7">
    <source>
        <dbReference type="ARBA" id="ARBA00022741"/>
    </source>
</evidence>
<dbReference type="NCBIfam" id="NF003013">
    <property type="entry name" value="PRK03846.1"/>
    <property type="match status" value="1"/>
</dbReference>
<evidence type="ECO:0000256" key="13">
    <source>
        <dbReference type="HAMAP-Rule" id="MF_00065"/>
    </source>
</evidence>
<dbReference type="NCBIfam" id="TIGR00455">
    <property type="entry name" value="apsK"/>
    <property type="match status" value="1"/>
</dbReference>
<dbReference type="CDD" id="cd02027">
    <property type="entry name" value="APSK"/>
    <property type="match status" value="1"/>
</dbReference>
<name>A0ABX8YC92_ANETH</name>
<dbReference type="Proteomes" id="UP000826616">
    <property type="component" value="Chromosome"/>
</dbReference>
<keyword evidence="8 13" id="KW-0418">Kinase</keyword>
<evidence type="ECO:0000256" key="6">
    <source>
        <dbReference type="ARBA" id="ARBA00022679"/>
    </source>
</evidence>
<reference evidence="16 17" key="1">
    <citation type="submission" date="2021-08" db="EMBL/GenBank/DDBJ databases">
        <title>Complete genome sequence of the strain Aneurinibacillus thermoaerophilus CCM 8960.</title>
        <authorList>
            <person name="Musilova J."/>
            <person name="Kourilova X."/>
            <person name="Pernicova I."/>
            <person name="Bezdicek M."/>
            <person name="Lengerova M."/>
            <person name="Obruca S."/>
            <person name="Sedlar K."/>
        </authorList>
    </citation>
    <scope>NUCLEOTIDE SEQUENCE [LARGE SCALE GENOMIC DNA]</scope>
    <source>
        <strain evidence="16 17">CCM 8960</strain>
    </source>
</reference>
<evidence type="ECO:0000256" key="11">
    <source>
        <dbReference type="ARBA" id="ARBA00031393"/>
    </source>
</evidence>
<evidence type="ECO:0000256" key="12">
    <source>
        <dbReference type="ARBA" id="ARBA00031464"/>
    </source>
</evidence>
<evidence type="ECO:0000256" key="8">
    <source>
        <dbReference type="ARBA" id="ARBA00022777"/>
    </source>
</evidence>
<evidence type="ECO:0000256" key="3">
    <source>
        <dbReference type="ARBA" id="ARBA00004806"/>
    </source>
</evidence>
<evidence type="ECO:0000256" key="1">
    <source>
        <dbReference type="ARBA" id="ARBA00001823"/>
    </source>
</evidence>
<evidence type="ECO:0000256" key="2">
    <source>
        <dbReference type="ARBA" id="ARBA00002632"/>
    </source>
</evidence>
<gene>
    <name evidence="13 16" type="primary">cysC</name>
    <name evidence="16" type="ORF">K3F53_03335</name>
</gene>
<evidence type="ECO:0000256" key="5">
    <source>
        <dbReference type="ARBA" id="ARBA00012121"/>
    </source>
</evidence>
<dbReference type="InterPro" id="IPR002891">
    <property type="entry name" value="APS"/>
</dbReference>
<dbReference type="EC" id="2.7.1.25" evidence="5 13"/>
<accession>A0ABX8YC92</accession>
<keyword evidence="7 13" id="KW-0547">Nucleotide-binding</keyword>
<feature type="active site" description="Phosphoserine intermediate" evidence="13">
    <location>
        <position position="109"/>
    </location>
</feature>
<keyword evidence="13" id="KW-0597">Phosphoprotein</keyword>
<evidence type="ECO:0000256" key="10">
    <source>
        <dbReference type="ARBA" id="ARBA00029724"/>
    </source>
</evidence>
<feature type="binding site" evidence="13">
    <location>
        <begin position="35"/>
        <end position="42"/>
    </location>
    <ligand>
        <name>ATP</name>
        <dbReference type="ChEBI" id="CHEBI:30616"/>
    </ligand>
</feature>
<comment type="function">
    <text evidence="2 13 14">Catalyzes the synthesis of activated sulfate.</text>
</comment>
<comment type="catalytic activity">
    <reaction evidence="1 13 14">
        <text>adenosine 5'-phosphosulfate + ATP = 3'-phosphoadenylyl sulfate + ADP + H(+)</text>
        <dbReference type="Rhea" id="RHEA:24152"/>
        <dbReference type="ChEBI" id="CHEBI:15378"/>
        <dbReference type="ChEBI" id="CHEBI:30616"/>
        <dbReference type="ChEBI" id="CHEBI:58243"/>
        <dbReference type="ChEBI" id="CHEBI:58339"/>
        <dbReference type="ChEBI" id="CHEBI:456216"/>
        <dbReference type="EC" id="2.7.1.25"/>
    </reaction>
</comment>
<dbReference type="EMBL" id="CP080764">
    <property type="protein sequence ID" value="QYY43328.1"/>
    <property type="molecule type" value="Genomic_DNA"/>
</dbReference>
<evidence type="ECO:0000259" key="15">
    <source>
        <dbReference type="Pfam" id="PF01583"/>
    </source>
</evidence>
<dbReference type="PANTHER" id="PTHR11055">
    <property type="entry name" value="BIFUNCTIONAL 3'-PHOSPHOADENOSINE 5'-PHOSPHOSULFATE SYNTHASE"/>
    <property type="match status" value="1"/>
</dbReference>
<dbReference type="Gene3D" id="3.40.50.300">
    <property type="entry name" value="P-loop containing nucleotide triphosphate hydrolases"/>
    <property type="match status" value="1"/>
</dbReference>
<keyword evidence="9 13" id="KW-0067">ATP-binding</keyword>
<comment type="similarity">
    <text evidence="4 13 14">Belongs to the APS kinase family.</text>
</comment>
<keyword evidence="17" id="KW-1185">Reference proteome</keyword>
<protein>
    <recommendedName>
        <fullName evidence="5 13">Adenylyl-sulfate kinase</fullName>
        <ecNumber evidence="5 13">2.7.1.25</ecNumber>
    </recommendedName>
    <alternativeName>
        <fullName evidence="11 13">APS kinase</fullName>
    </alternativeName>
    <alternativeName>
        <fullName evidence="12 13">ATP adenosine-5'-phosphosulfate 3'-phosphotransferase</fullName>
    </alternativeName>
    <alternativeName>
        <fullName evidence="10 13">Adenosine-5'-phosphosulfate kinase</fullName>
    </alternativeName>
</protein>
<organism evidence="16 17">
    <name type="scientific">Aneurinibacillus thermoaerophilus</name>
    <dbReference type="NCBI Taxonomy" id="143495"/>
    <lineage>
        <taxon>Bacteria</taxon>
        <taxon>Bacillati</taxon>
        <taxon>Bacillota</taxon>
        <taxon>Bacilli</taxon>
        <taxon>Bacillales</taxon>
        <taxon>Paenibacillaceae</taxon>
        <taxon>Aneurinibacillus group</taxon>
        <taxon>Aneurinibacillus</taxon>
    </lineage>
</organism>
<dbReference type="GeneID" id="97140391"/>
<comment type="pathway">
    <text evidence="3 13 14">Sulfur metabolism; hydrogen sulfide biosynthesis; sulfite from sulfate: step 2/3.</text>
</comment>
<evidence type="ECO:0000256" key="4">
    <source>
        <dbReference type="ARBA" id="ARBA00007008"/>
    </source>
</evidence>
<evidence type="ECO:0000256" key="14">
    <source>
        <dbReference type="RuleBase" id="RU004347"/>
    </source>
</evidence>
<dbReference type="PANTHER" id="PTHR11055:SF1">
    <property type="entry name" value="PAPS SYNTHETASE, ISOFORM D"/>
    <property type="match status" value="1"/>
</dbReference>